<feature type="compositionally biased region" description="Basic and acidic residues" evidence="1">
    <location>
        <begin position="48"/>
        <end position="69"/>
    </location>
</feature>
<evidence type="ECO:0000256" key="1">
    <source>
        <dbReference type="SAM" id="MobiDB-lite"/>
    </source>
</evidence>
<sequence>MRDLLRFGSIGPSLLLLASRVGLKLNAPFFYRVNRVNEMEEQVPNRRTGPEDGRSNKSRNEEIGPKAHF</sequence>
<feature type="region of interest" description="Disordered" evidence="1">
    <location>
        <begin position="40"/>
        <end position="69"/>
    </location>
</feature>
<proteinExistence type="predicted"/>
<reference evidence="2" key="1">
    <citation type="submission" date="2015-12" db="EMBL/GenBank/DDBJ databases">
        <title>Gene expression during late stages of embryo sac development: a critical building block for successful pollen-pistil interactions.</title>
        <authorList>
            <person name="Liu Y."/>
            <person name="Joly V."/>
            <person name="Sabar M."/>
            <person name="Matton D.P."/>
        </authorList>
    </citation>
    <scope>NUCLEOTIDE SEQUENCE</scope>
</reference>
<dbReference type="AlphaFoldDB" id="A0A0V0IH54"/>
<protein>
    <submittedName>
        <fullName evidence="2">Putative ovule protein</fullName>
    </submittedName>
</protein>
<name>A0A0V0IH54_SOLCH</name>
<organism evidence="2">
    <name type="scientific">Solanum chacoense</name>
    <name type="common">Chaco potato</name>
    <dbReference type="NCBI Taxonomy" id="4108"/>
    <lineage>
        <taxon>Eukaryota</taxon>
        <taxon>Viridiplantae</taxon>
        <taxon>Streptophyta</taxon>
        <taxon>Embryophyta</taxon>
        <taxon>Tracheophyta</taxon>
        <taxon>Spermatophyta</taxon>
        <taxon>Magnoliopsida</taxon>
        <taxon>eudicotyledons</taxon>
        <taxon>Gunneridae</taxon>
        <taxon>Pentapetalae</taxon>
        <taxon>asterids</taxon>
        <taxon>lamiids</taxon>
        <taxon>Solanales</taxon>
        <taxon>Solanaceae</taxon>
        <taxon>Solanoideae</taxon>
        <taxon>Solaneae</taxon>
        <taxon>Solanum</taxon>
    </lineage>
</organism>
<accession>A0A0V0IH54</accession>
<evidence type="ECO:0000313" key="2">
    <source>
        <dbReference type="EMBL" id="JAP31998.1"/>
    </source>
</evidence>
<dbReference type="EMBL" id="GEDG01006483">
    <property type="protein sequence ID" value="JAP31998.1"/>
    <property type="molecule type" value="Transcribed_RNA"/>
</dbReference>